<name>A0A2M4D2I1_ANODA</name>
<dbReference type="EMBL" id="GGFL01007612">
    <property type="protein sequence ID" value="MBW71790.1"/>
    <property type="molecule type" value="Transcribed_RNA"/>
</dbReference>
<evidence type="ECO:0000256" key="1">
    <source>
        <dbReference type="SAM" id="MobiDB-lite"/>
    </source>
</evidence>
<feature type="chain" id="PRO_5014941251" evidence="2">
    <location>
        <begin position="30"/>
        <end position="73"/>
    </location>
</feature>
<keyword evidence="2" id="KW-0732">Signal</keyword>
<evidence type="ECO:0000313" key="3">
    <source>
        <dbReference type="EMBL" id="MBW71790.1"/>
    </source>
</evidence>
<proteinExistence type="predicted"/>
<organism evidence="3">
    <name type="scientific">Anopheles darlingi</name>
    <name type="common">Mosquito</name>
    <dbReference type="NCBI Taxonomy" id="43151"/>
    <lineage>
        <taxon>Eukaryota</taxon>
        <taxon>Metazoa</taxon>
        <taxon>Ecdysozoa</taxon>
        <taxon>Arthropoda</taxon>
        <taxon>Hexapoda</taxon>
        <taxon>Insecta</taxon>
        <taxon>Pterygota</taxon>
        <taxon>Neoptera</taxon>
        <taxon>Endopterygota</taxon>
        <taxon>Diptera</taxon>
        <taxon>Nematocera</taxon>
        <taxon>Culicoidea</taxon>
        <taxon>Culicidae</taxon>
        <taxon>Anophelinae</taxon>
        <taxon>Anopheles</taxon>
    </lineage>
</organism>
<feature type="signal peptide" evidence="2">
    <location>
        <begin position="1"/>
        <end position="29"/>
    </location>
</feature>
<reference evidence="3" key="1">
    <citation type="submission" date="2018-01" db="EMBL/GenBank/DDBJ databases">
        <title>An insight into the sialome of Amazonian anophelines.</title>
        <authorList>
            <person name="Ribeiro J.M."/>
            <person name="Scarpassa V."/>
            <person name="Calvo E."/>
        </authorList>
    </citation>
    <scope>NUCLEOTIDE SEQUENCE</scope>
</reference>
<protein>
    <submittedName>
        <fullName evidence="3">Putative secreted protein</fullName>
    </submittedName>
</protein>
<evidence type="ECO:0000256" key="2">
    <source>
        <dbReference type="SAM" id="SignalP"/>
    </source>
</evidence>
<sequence>MAPRTAQAFRAGCFSVSVFSFLTRSIVMARDACGEWSGLPAFSADRQQLGSGIMSPRRFGSETKRIDKVRHRM</sequence>
<feature type="region of interest" description="Disordered" evidence="1">
    <location>
        <begin position="53"/>
        <end position="73"/>
    </location>
</feature>
<dbReference type="AlphaFoldDB" id="A0A2M4D2I1"/>
<accession>A0A2M4D2I1</accession>